<gene>
    <name evidence="1" type="primary">TMEM232</name>
    <name evidence="1" type="ORF">AOXY_G1925</name>
</gene>
<name>A0AAD8LUF5_ACIOX</name>
<reference evidence="1" key="1">
    <citation type="submission" date="2022-02" db="EMBL/GenBank/DDBJ databases">
        <title>Atlantic sturgeon de novo genome assembly.</title>
        <authorList>
            <person name="Stock M."/>
            <person name="Klopp C."/>
            <person name="Guiguen Y."/>
            <person name="Cabau C."/>
            <person name="Parinello H."/>
            <person name="Santidrian Yebra-Pimentel E."/>
            <person name="Kuhl H."/>
            <person name="Dirks R.P."/>
            <person name="Guessner J."/>
            <person name="Wuertz S."/>
            <person name="Du K."/>
            <person name="Schartl M."/>
        </authorList>
    </citation>
    <scope>NUCLEOTIDE SEQUENCE</scope>
    <source>
        <strain evidence="1">STURGEONOMICS-FGT-2020</strain>
        <tissue evidence="1">Whole blood</tissue>
    </source>
</reference>
<accession>A0AAD8LUF5</accession>
<dbReference type="Proteomes" id="UP001230051">
    <property type="component" value="Unassembled WGS sequence"/>
</dbReference>
<proteinExistence type="predicted"/>
<keyword evidence="1" id="KW-0812">Transmembrane</keyword>
<dbReference type="Pfam" id="PF15877">
    <property type="entry name" value="TMEM232"/>
    <property type="match status" value="1"/>
</dbReference>
<evidence type="ECO:0000313" key="1">
    <source>
        <dbReference type="EMBL" id="KAK1174434.1"/>
    </source>
</evidence>
<sequence length="618" mass="69362">MLTVRFFDKGVDANRFPSNHPGTRNFQKFLSEVICQKKMPIVKIPVVHRFGIGSQGQQLELQKRIFKKAQEIEEVSKEKDAVHRNPFEITEEFIQYFNNAEEPAEQEYFVDLARKILNRTKRRAGLSSLGSGNHVDLPLAWSELLLLALCRGKIQEESLDVLLVSVDHAPFNPEQLPVLFYIAESILYWVCSDTVHKPYLYTCEVKMLKLGFLVFLRLFVFHLSGHLEEYKKNKSSIKKYLQALGECEPCYQPYPNVLFDVQFITKSGEIICGSGTFVNDQGTALPSSAGSHPSDTGESGHGINQILWHCLLTWYCVQNNIHQLNQVLQHLLLLREELRHKNWVDSVLGLLVLGEAAKSNMQCLHVLLDLSLELVAQRPDSLQKQEKVSVGGLSSCPCQLAHIYSTVLADICLHGYNSEIQKTALVGVNQFSAQKHLNEAGLLCLLKTRNQSEEKAWYVRYSAVHAVVKICHHLHGDTAREGLRNAAWKALQKQQNGEKDGRVVDAVRVAEAEVSGPANPFSNGSLKSPSAPGNSAASQHVGYRVACMLSQLYLPPADPHLSLLRRPTKQIPPPRAPLPKQPAVKKKVTHLSLRYIALPFNITSCAVTQIRHFLGRET</sequence>
<dbReference type="AlphaFoldDB" id="A0AAD8LUF5"/>
<dbReference type="InterPro" id="IPR031747">
    <property type="entry name" value="TMEM232"/>
</dbReference>
<keyword evidence="2" id="KW-1185">Reference proteome</keyword>
<organism evidence="1 2">
    <name type="scientific">Acipenser oxyrinchus oxyrinchus</name>
    <dbReference type="NCBI Taxonomy" id="40147"/>
    <lineage>
        <taxon>Eukaryota</taxon>
        <taxon>Metazoa</taxon>
        <taxon>Chordata</taxon>
        <taxon>Craniata</taxon>
        <taxon>Vertebrata</taxon>
        <taxon>Euteleostomi</taxon>
        <taxon>Actinopterygii</taxon>
        <taxon>Chondrostei</taxon>
        <taxon>Acipenseriformes</taxon>
        <taxon>Acipenseridae</taxon>
        <taxon>Acipenser</taxon>
    </lineage>
</organism>
<protein>
    <submittedName>
        <fullName evidence="1">Transmembrane protein 232</fullName>
    </submittedName>
</protein>
<dbReference type="EMBL" id="JAGXEW010000002">
    <property type="protein sequence ID" value="KAK1174434.1"/>
    <property type="molecule type" value="Genomic_DNA"/>
</dbReference>
<dbReference type="PANTHER" id="PTHR28651">
    <property type="entry name" value="TRANSMEMBRANE PROTEIN 232"/>
    <property type="match status" value="1"/>
</dbReference>
<comment type="caution">
    <text evidence="1">The sequence shown here is derived from an EMBL/GenBank/DDBJ whole genome shotgun (WGS) entry which is preliminary data.</text>
</comment>
<dbReference type="PANTHER" id="PTHR28651:SF1">
    <property type="entry name" value="TRANSMEMBRANE PROTEIN 232"/>
    <property type="match status" value="1"/>
</dbReference>
<evidence type="ECO:0000313" key="2">
    <source>
        <dbReference type="Proteomes" id="UP001230051"/>
    </source>
</evidence>
<keyword evidence="1" id="KW-0472">Membrane</keyword>